<accession>A0A1Z5RJW0</accession>
<evidence type="ECO:0000256" key="1">
    <source>
        <dbReference type="SAM" id="SignalP"/>
    </source>
</evidence>
<dbReference type="Gramene" id="OQU83646">
    <property type="protein sequence ID" value="OQU83646"/>
    <property type="gene ID" value="SORBI_3005G152866"/>
</dbReference>
<dbReference type="SUPFAM" id="SSF56112">
    <property type="entry name" value="Protein kinase-like (PK-like)"/>
    <property type="match status" value="1"/>
</dbReference>
<dbReference type="EMBL" id="CM000764">
    <property type="protein sequence ID" value="OQU83646.1"/>
    <property type="molecule type" value="Genomic_DNA"/>
</dbReference>
<name>A0A1Z5RJW0_SORBI</name>
<dbReference type="AlphaFoldDB" id="A0A1Z5RJW0"/>
<protein>
    <submittedName>
        <fullName evidence="2">Uncharacterized protein</fullName>
    </submittedName>
</protein>
<reference evidence="3" key="2">
    <citation type="journal article" date="2018" name="Plant J.">
        <title>The Sorghum bicolor reference genome: improved assembly, gene annotations, a transcriptome atlas, and signatures of genome organization.</title>
        <authorList>
            <person name="McCormick R.F."/>
            <person name="Truong S.K."/>
            <person name="Sreedasyam A."/>
            <person name="Jenkins J."/>
            <person name="Shu S."/>
            <person name="Sims D."/>
            <person name="Kennedy M."/>
            <person name="Amirebrahimi M."/>
            <person name="Weers B.D."/>
            <person name="McKinley B."/>
            <person name="Mattison A."/>
            <person name="Morishige D.T."/>
            <person name="Grimwood J."/>
            <person name="Schmutz J."/>
            <person name="Mullet J.E."/>
        </authorList>
    </citation>
    <scope>NUCLEOTIDE SEQUENCE [LARGE SCALE GENOMIC DNA]</scope>
    <source>
        <strain evidence="3">cv. BTx623</strain>
    </source>
</reference>
<feature type="signal peptide" evidence="1">
    <location>
        <begin position="1"/>
        <end position="27"/>
    </location>
</feature>
<dbReference type="Gene3D" id="1.10.510.10">
    <property type="entry name" value="Transferase(Phosphotransferase) domain 1"/>
    <property type="match status" value="1"/>
</dbReference>
<reference evidence="2 3" key="1">
    <citation type="journal article" date="2009" name="Nature">
        <title>The Sorghum bicolor genome and the diversification of grasses.</title>
        <authorList>
            <person name="Paterson A.H."/>
            <person name="Bowers J.E."/>
            <person name="Bruggmann R."/>
            <person name="Dubchak I."/>
            <person name="Grimwood J."/>
            <person name="Gundlach H."/>
            <person name="Haberer G."/>
            <person name="Hellsten U."/>
            <person name="Mitros T."/>
            <person name="Poliakov A."/>
            <person name="Schmutz J."/>
            <person name="Spannagl M."/>
            <person name="Tang H."/>
            <person name="Wang X."/>
            <person name="Wicker T."/>
            <person name="Bharti A.K."/>
            <person name="Chapman J."/>
            <person name="Feltus F.A."/>
            <person name="Gowik U."/>
            <person name="Grigoriev I.V."/>
            <person name="Lyons E."/>
            <person name="Maher C.A."/>
            <person name="Martis M."/>
            <person name="Narechania A."/>
            <person name="Otillar R.P."/>
            <person name="Penning B.W."/>
            <person name="Salamov A.A."/>
            <person name="Wang Y."/>
            <person name="Zhang L."/>
            <person name="Carpita N.C."/>
            <person name="Freeling M."/>
            <person name="Gingle A.R."/>
            <person name="Hash C.T."/>
            <person name="Keller B."/>
            <person name="Klein P."/>
            <person name="Kresovich S."/>
            <person name="McCann M.C."/>
            <person name="Ming R."/>
            <person name="Peterson D.G."/>
            <person name="Mehboob-ur-Rahman"/>
            <person name="Ware D."/>
            <person name="Westhoff P."/>
            <person name="Mayer K.F."/>
            <person name="Messing J."/>
            <person name="Rokhsar D.S."/>
        </authorList>
    </citation>
    <scope>NUCLEOTIDE SEQUENCE [LARGE SCALE GENOMIC DNA]</scope>
    <source>
        <strain evidence="3">cv. BTx623</strain>
    </source>
</reference>
<organism evidence="2 3">
    <name type="scientific">Sorghum bicolor</name>
    <name type="common">Sorghum</name>
    <name type="synonym">Sorghum vulgare</name>
    <dbReference type="NCBI Taxonomy" id="4558"/>
    <lineage>
        <taxon>Eukaryota</taxon>
        <taxon>Viridiplantae</taxon>
        <taxon>Streptophyta</taxon>
        <taxon>Embryophyta</taxon>
        <taxon>Tracheophyta</taxon>
        <taxon>Spermatophyta</taxon>
        <taxon>Magnoliopsida</taxon>
        <taxon>Liliopsida</taxon>
        <taxon>Poales</taxon>
        <taxon>Poaceae</taxon>
        <taxon>PACMAD clade</taxon>
        <taxon>Panicoideae</taxon>
        <taxon>Andropogonodae</taxon>
        <taxon>Andropogoneae</taxon>
        <taxon>Sorghinae</taxon>
        <taxon>Sorghum</taxon>
    </lineage>
</organism>
<proteinExistence type="predicted"/>
<dbReference type="InParanoid" id="A0A1Z5RJW0"/>
<keyword evidence="1" id="KW-0732">Signal</keyword>
<sequence>MSSFNKNLLVVGFTLALFIVASHRATADCEDRTGIMCTSDEMCVPICLQRGGYTGGRCSTEHVVGDPSDMKGENILVDPNGDIKLADFGNQIQLGRCGQGGRGGAQAGAAMEERVGVAGGGLRRVVCGQLFTEEEEDKGS</sequence>
<feature type="chain" id="PRO_5013369184" evidence="1">
    <location>
        <begin position="28"/>
        <end position="140"/>
    </location>
</feature>
<dbReference type="InterPro" id="IPR011009">
    <property type="entry name" value="Kinase-like_dom_sf"/>
</dbReference>
<evidence type="ECO:0000313" key="2">
    <source>
        <dbReference type="EMBL" id="OQU83646.1"/>
    </source>
</evidence>
<evidence type="ECO:0000313" key="3">
    <source>
        <dbReference type="Proteomes" id="UP000000768"/>
    </source>
</evidence>
<keyword evidence="3" id="KW-1185">Reference proteome</keyword>
<dbReference type="Proteomes" id="UP000000768">
    <property type="component" value="Chromosome 5"/>
</dbReference>
<gene>
    <name evidence="2" type="ORF">SORBI_3005G152866</name>
</gene>